<sequence length="163" mass="18918">MLQRFLYWLRAKNRHGTHSPFIYSFLDQTYYRQNRQGLPSSLWLLHAALRHFKAESAWASEPAEKLVKELQAEFPQLVWKGAPPADLCLFESPGNALLEWLEKPGNFNRRTVAYVGGLREPGGQVAWKKARSLPQVRVSLENFSAGLLFFRHGQAREHFRIRN</sequence>
<dbReference type="STRING" id="313596.RB2501_11687"/>
<dbReference type="Proteomes" id="UP000009049">
    <property type="component" value="Chromosome"/>
</dbReference>
<evidence type="ECO:0000313" key="2">
    <source>
        <dbReference type="Proteomes" id="UP000009049"/>
    </source>
</evidence>
<gene>
    <name evidence="1" type="ordered locus">RB2501_11687</name>
</gene>
<dbReference type="KEGG" id="rbi:RB2501_11687"/>
<dbReference type="EMBL" id="CP001712">
    <property type="protein sequence ID" value="EAR14986.1"/>
    <property type="molecule type" value="Genomic_DNA"/>
</dbReference>
<name>A4CMU4_ROBBH</name>
<reference evidence="1 2" key="1">
    <citation type="journal article" date="2009" name="J. Bacteriol.">
        <title>Complete genome sequence of Robiginitalea biformata HTCC2501.</title>
        <authorList>
            <person name="Oh H.M."/>
            <person name="Giovannoni S.J."/>
            <person name="Lee K."/>
            <person name="Ferriera S."/>
            <person name="Johnson J."/>
            <person name="Cho J.C."/>
        </authorList>
    </citation>
    <scope>NUCLEOTIDE SEQUENCE [LARGE SCALE GENOMIC DNA]</scope>
    <source>
        <strain evidence="2">ATCC BAA-864 / HTCC2501 / KCTC 12146</strain>
    </source>
</reference>
<dbReference type="OrthoDB" id="5464618at2"/>
<proteinExistence type="predicted"/>
<protein>
    <submittedName>
        <fullName evidence="1">Uncharacterized protein</fullName>
    </submittedName>
</protein>
<dbReference type="RefSeq" id="WP_015754307.1">
    <property type="nucleotide sequence ID" value="NC_013222.1"/>
</dbReference>
<evidence type="ECO:0000313" key="1">
    <source>
        <dbReference type="EMBL" id="EAR14986.1"/>
    </source>
</evidence>
<dbReference type="AlphaFoldDB" id="A4CMU4"/>
<organism evidence="1 2">
    <name type="scientific">Robiginitalea biformata (strain ATCC BAA-864 / DSM 15991 / KCTC 12146 / HTCC2501)</name>
    <dbReference type="NCBI Taxonomy" id="313596"/>
    <lineage>
        <taxon>Bacteria</taxon>
        <taxon>Pseudomonadati</taxon>
        <taxon>Bacteroidota</taxon>
        <taxon>Flavobacteriia</taxon>
        <taxon>Flavobacteriales</taxon>
        <taxon>Flavobacteriaceae</taxon>
        <taxon>Robiginitalea</taxon>
    </lineage>
</organism>
<accession>A4CMU4</accession>
<keyword evidence="2" id="KW-1185">Reference proteome</keyword>
<dbReference type="HOGENOM" id="CLU_083598_0_0_10"/>